<comment type="similarity">
    <text evidence="1">Belongs to the polyadenylate-binding protein type-1 family.</text>
</comment>
<dbReference type="CDD" id="cd00590">
    <property type="entry name" value="RRM_SF"/>
    <property type="match status" value="1"/>
</dbReference>
<sequence length="704" mass="74745">MAANYSAYDELAPHPYLREPKLYVSGLSSDITKEHLGDLFRYCTPFRPMLQFDVDGRFLPGTSLLLVLQLLQPTEKALATLQNRPLPADAPTCNIVLSPFPPSTPPTSLPPPSALPRLVKQLPAGITDSELYDLFRPFGPLANVRSEAGFGPDIGVVEFWSEDDARRAEEAMHCAEVGDQNISIQVYQPRRAPGAHTDFSANAPPFVPASLMYQQQQPTPPQNVSQPSHFFPPHFAIPPPYSPQNGSPPFPRSPPSANGSFVHGPGQQVQYAPPFGPGSGSHSGLIDPCNLFIKNLDPAIDSNELFTSFRRFGHIVSARVMRTETGQSRGFGFVSYQTPDQASGALSAMNGTTLGTKAIIVRLHEPKQLRQEKLATRYSAGGRNPHPRSASGATSPSPSDPGEVQSPMERVRRSSGSYYQAALAGTLGLGYQHEELSALSPVVRRDVLTGELTRQVKSLETVPSNEMAGIVESLVSLSLADVVEAIHNQEILKEQVESARSAAQPAPLAPGETTLASPAPAAPKPVSVSTVPTAAPTTPAKSTQGLGSAIMSPQTSAISLSGASAAATPEVPGTPAIASAIVPAIAPATVHTLASLARLPATEIIKLANSPNATGLPLAKADPDVVKATDEFIDNLNGQSEQQKKQVVGTKLFKAVKAFGIRNAKITIHLLDTEDLRALTHLMNSYPSVLKEKVQQAAAATAAK</sequence>
<feature type="compositionally biased region" description="Polar residues" evidence="4">
    <location>
        <begin position="214"/>
        <end position="226"/>
    </location>
</feature>
<evidence type="ECO:0000259" key="5">
    <source>
        <dbReference type="PROSITE" id="PS50102"/>
    </source>
</evidence>
<keyword evidence="2 3" id="KW-0694">RNA-binding</keyword>
<dbReference type="Proteomes" id="UP000054248">
    <property type="component" value="Unassembled WGS sequence"/>
</dbReference>
<dbReference type="Gene3D" id="3.30.70.330">
    <property type="match status" value="2"/>
</dbReference>
<accession>A0A0C3KNH2</accession>
<evidence type="ECO:0000256" key="2">
    <source>
        <dbReference type="ARBA" id="ARBA00022884"/>
    </source>
</evidence>
<feature type="domain" description="RRM" evidence="5">
    <location>
        <begin position="118"/>
        <end position="189"/>
    </location>
</feature>
<feature type="region of interest" description="Disordered" evidence="4">
    <location>
        <begin position="214"/>
        <end position="280"/>
    </location>
</feature>
<dbReference type="InterPro" id="IPR002004">
    <property type="entry name" value="PABP_HYD_C"/>
</dbReference>
<dbReference type="AlphaFoldDB" id="A0A0C3KNH2"/>
<proteinExistence type="inferred from homology"/>
<feature type="region of interest" description="Disordered" evidence="4">
    <location>
        <begin position="502"/>
        <end position="547"/>
    </location>
</feature>
<dbReference type="SUPFAM" id="SSF54928">
    <property type="entry name" value="RNA-binding domain, RBD"/>
    <property type="match status" value="2"/>
</dbReference>
<evidence type="ECO:0000256" key="1">
    <source>
        <dbReference type="ARBA" id="ARBA00008557"/>
    </source>
</evidence>
<dbReference type="InterPro" id="IPR036053">
    <property type="entry name" value="PABP-dom"/>
</dbReference>
<feature type="domain" description="RRM" evidence="5">
    <location>
        <begin position="289"/>
        <end position="366"/>
    </location>
</feature>
<dbReference type="Pfam" id="PF00658">
    <property type="entry name" value="MLLE"/>
    <property type="match status" value="1"/>
</dbReference>
<dbReference type="STRING" id="1051891.A0A0C3KNH2"/>
<dbReference type="Gene3D" id="1.10.1900.10">
    <property type="entry name" value="c-terminal domain of poly(a) binding protein"/>
    <property type="match status" value="1"/>
</dbReference>
<dbReference type="InterPro" id="IPR052462">
    <property type="entry name" value="SLIRP/GR-RBP-like"/>
</dbReference>
<evidence type="ECO:0000313" key="7">
    <source>
        <dbReference type="Proteomes" id="UP000054248"/>
    </source>
</evidence>
<evidence type="ECO:0000256" key="3">
    <source>
        <dbReference type="PROSITE-ProRule" id="PRU00176"/>
    </source>
</evidence>
<name>A0A0C3KNH2_9AGAM</name>
<dbReference type="InterPro" id="IPR012677">
    <property type="entry name" value="Nucleotide-bd_a/b_plait_sf"/>
</dbReference>
<feature type="compositionally biased region" description="Pro residues" evidence="4">
    <location>
        <begin position="235"/>
        <end position="254"/>
    </location>
</feature>
<dbReference type="SMART" id="SM00360">
    <property type="entry name" value="RRM"/>
    <property type="match status" value="2"/>
</dbReference>
<dbReference type="SUPFAM" id="SSF63570">
    <property type="entry name" value="PABC (PABP) domain"/>
    <property type="match status" value="1"/>
</dbReference>
<keyword evidence="7" id="KW-1185">Reference proteome</keyword>
<dbReference type="PANTHER" id="PTHR48027">
    <property type="entry name" value="HETEROGENEOUS NUCLEAR RIBONUCLEOPROTEIN 87F-RELATED"/>
    <property type="match status" value="1"/>
</dbReference>
<dbReference type="OrthoDB" id="6159137at2759"/>
<protein>
    <recommendedName>
        <fullName evidence="5">RRM domain-containing protein</fullName>
    </recommendedName>
</protein>
<reference evidence="6 7" key="1">
    <citation type="submission" date="2014-04" db="EMBL/GenBank/DDBJ databases">
        <authorList>
            <consortium name="DOE Joint Genome Institute"/>
            <person name="Kuo A."/>
            <person name="Girlanda M."/>
            <person name="Perotto S."/>
            <person name="Kohler A."/>
            <person name="Nagy L.G."/>
            <person name="Floudas D."/>
            <person name="Copeland A."/>
            <person name="Barry K.W."/>
            <person name="Cichocki N."/>
            <person name="Veneault-Fourrey C."/>
            <person name="LaButti K."/>
            <person name="Lindquist E.A."/>
            <person name="Lipzen A."/>
            <person name="Lundell T."/>
            <person name="Morin E."/>
            <person name="Murat C."/>
            <person name="Sun H."/>
            <person name="Tunlid A."/>
            <person name="Henrissat B."/>
            <person name="Grigoriev I.V."/>
            <person name="Hibbett D.S."/>
            <person name="Martin F."/>
            <person name="Nordberg H.P."/>
            <person name="Cantor M.N."/>
            <person name="Hua S.X."/>
        </authorList>
    </citation>
    <scope>NUCLEOTIDE SEQUENCE [LARGE SCALE GENOMIC DNA]</scope>
    <source>
        <strain evidence="6 7">MUT 4182</strain>
    </source>
</reference>
<dbReference type="InterPro" id="IPR000504">
    <property type="entry name" value="RRM_dom"/>
</dbReference>
<dbReference type="HOGENOM" id="CLU_010069_0_0_1"/>
<dbReference type="InterPro" id="IPR035979">
    <property type="entry name" value="RBD_domain_sf"/>
</dbReference>
<dbReference type="PROSITE" id="PS50102">
    <property type="entry name" value="RRM"/>
    <property type="match status" value="2"/>
</dbReference>
<evidence type="ECO:0000313" key="6">
    <source>
        <dbReference type="EMBL" id="KIO22878.1"/>
    </source>
</evidence>
<feature type="region of interest" description="Disordered" evidence="4">
    <location>
        <begin position="377"/>
        <end position="412"/>
    </location>
</feature>
<organism evidence="6 7">
    <name type="scientific">Tulasnella calospora MUT 4182</name>
    <dbReference type="NCBI Taxonomy" id="1051891"/>
    <lineage>
        <taxon>Eukaryota</taxon>
        <taxon>Fungi</taxon>
        <taxon>Dikarya</taxon>
        <taxon>Basidiomycota</taxon>
        <taxon>Agaricomycotina</taxon>
        <taxon>Agaricomycetes</taxon>
        <taxon>Cantharellales</taxon>
        <taxon>Tulasnellaceae</taxon>
        <taxon>Tulasnella</taxon>
    </lineage>
</organism>
<dbReference type="GO" id="GO:0003723">
    <property type="term" value="F:RNA binding"/>
    <property type="evidence" value="ECO:0007669"/>
    <property type="project" value="UniProtKB-UniRule"/>
</dbReference>
<dbReference type="EMBL" id="KN823098">
    <property type="protein sequence ID" value="KIO22878.1"/>
    <property type="molecule type" value="Genomic_DNA"/>
</dbReference>
<feature type="compositionally biased region" description="Low complexity" evidence="4">
    <location>
        <begin position="513"/>
        <end position="543"/>
    </location>
</feature>
<reference evidence="7" key="2">
    <citation type="submission" date="2015-01" db="EMBL/GenBank/DDBJ databases">
        <title>Evolutionary Origins and Diversification of the Mycorrhizal Mutualists.</title>
        <authorList>
            <consortium name="DOE Joint Genome Institute"/>
            <consortium name="Mycorrhizal Genomics Consortium"/>
            <person name="Kohler A."/>
            <person name="Kuo A."/>
            <person name="Nagy L.G."/>
            <person name="Floudas D."/>
            <person name="Copeland A."/>
            <person name="Barry K.W."/>
            <person name="Cichocki N."/>
            <person name="Veneault-Fourrey C."/>
            <person name="LaButti K."/>
            <person name="Lindquist E.A."/>
            <person name="Lipzen A."/>
            <person name="Lundell T."/>
            <person name="Morin E."/>
            <person name="Murat C."/>
            <person name="Riley R."/>
            <person name="Ohm R."/>
            <person name="Sun H."/>
            <person name="Tunlid A."/>
            <person name="Henrissat B."/>
            <person name="Grigoriev I.V."/>
            <person name="Hibbett D.S."/>
            <person name="Martin F."/>
        </authorList>
    </citation>
    <scope>NUCLEOTIDE SEQUENCE [LARGE SCALE GENOMIC DNA]</scope>
    <source>
        <strain evidence="7">MUT 4182</strain>
    </source>
</reference>
<gene>
    <name evidence="6" type="ORF">M407DRAFT_78768</name>
</gene>
<dbReference type="Pfam" id="PF00076">
    <property type="entry name" value="RRM_1"/>
    <property type="match status" value="2"/>
</dbReference>
<evidence type="ECO:0000256" key="4">
    <source>
        <dbReference type="SAM" id="MobiDB-lite"/>
    </source>
</evidence>